<dbReference type="AlphaFoldDB" id="A0A6V7HM71"/>
<sequence>LSSTARYNLSQESRDSFLSQKIPKRGATTLKRFVPFRGRGFCSGLWPPKATDSSNVGPAEHRGPKYALIGT</sequence>
<feature type="non-terminal residue" evidence="2">
    <location>
        <position position="71"/>
    </location>
</feature>
<keyword evidence="3" id="KW-1185">Reference proteome</keyword>
<accession>A0A6V7HM71</accession>
<evidence type="ECO:0000313" key="2">
    <source>
        <dbReference type="EMBL" id="CAD1480298.1"/>
    </source>
</evidence>
<comment type="caution">
    <text evidence="2">The sequence shown here is derived from an EMBL/GenBank/DDBJ whole genome shotgun (WGS) entry which is preliminary data.</text>
</comment>
<gene>
    <name evidence="2" type="ORF">MHI_LOCUS911970</name>
</gene>
<organism evidence="2 3">
    <name type="scientific">Heterotrigona itama</name>
    <dbReference type="NCBI Taxonomy" id="395501"/>
    <lineage>
        <taxon>Eukaryota</taxon>
        <taxon>Metazoa</taxon>
        <taxon>Ecdysozoa</taxon>
        <taxon>Arthropoda</taxon>
        <taxon>Hexapoda</taxon>
        <taxon>Insecta</taxon>
        <taxon>Pterygota</taxon>
        <taxon>Neoptera</taxon>
        <taxon>Endopterygota</taxon>
        <taxon>Hymenoptera</taxon>
        <taxon>Apocrita</taxon>
        <taxon>Aculeata</taxon>
        <taxon>Apoidea</taxon>
        <taxon>Anthophila</taxon>
        <taxon>Apidae</taxon>
        <taxon>Heterotrigona</taxon>
    </lineage>
</organism>
<dbReference type="EMBL" id="CAJDYZ010011933">
    <property type="protein sequence ID" value="CAD1480298.1"/>
    <property type="molecule type" value="Genomic_DNA"/>
</dbReference>
<feature type="non-terminal residue" evidence="2">
    <location>
        <position position="1"/>
    </location>
</feature>
<reference evidence="2" key="1">
    <citation type="submission" date="2020-07" db="EMBL/GenBank/DDBJ databases">
        <authorList>
            <person name="Nazaruddin N."/>
        </authorList>
    </citation>
    <scope>NUCLEOTIDE SEQUENCE</scope>
</reference>
<evidence type="ECO:0000256" key="1">
    <source>
        <dbReference type="SAM" id="MobiDB-lite"/>
    </source>
</evidence>
<protein>
    <submittedName>
        <fullName evidence="2">Uncharacterized protein</fullName>
    </submittedName>
</protein>
<dbReference type="Proteomes" id="UP000752696">
    <property type="component" value="Unassembled WGS sequence"/>
</dbReference>
<proteinExistence type="predicted"/>
<feature type="region of interest" description="Disordered" evidence="1">
    <location>
        <begin position="51"/>
        <end position="71"/>
    </location>
</feature>
<name>A0A6V7HM71_9HYME</name>
<evidence type="ECO:0000313" key="3">
    <source>
        <dbReference type="Proteomes" id="UP000752696"/>
    </source>
</evidence>